<proteinExistence type="predicted"/>
<dbReference type="EMBL" id="JACHHQ010000002">
    <property type="protein sequence ID" value="MBB5199323.1"/>
    <property type="molecule type" value="Genomic_DNA"/>
</dbReference>
<comment type="caution">
    <text evidence="1">The sequence shown here is derived from an EMBL/GenBank/DDBJ whole genome shotgun (WGS) entry which is preliminary data.</text>
</comment>
<sequence>MWCEPPLFESNRPKFLIFAYKKWQSLYRFVGADLKRKCPLFVYLCSFTIFLLLKSCTLDLVKEHEYQYCDRTKANSYRSGRVIDVGSGNGP</sequence>
<reference evidence="1 2" key="1">
    <citation type="submission" date="2020-08" db="EMBL/GenBank/DDBJ databases">
        <title>Genomic Encyclopedia of Type Strains, Phase IV (KMG-IV): sequencing the most valuable type-strain genomes for metagenomic binning, comparative biology and taxonomic classification.</title>
        <authorList>
            <person name="Goeker M."/>
        </authorList>
    </citation>
    <scope>NUCLEOTIDE SEQUENCE [LARGE SCALE GENOMIC DNA]</scope>
    <source>
        <strain evidence="1 2">DSM 23240</strain>
    </source>
</reference>
<evidence type="ECO:0000313" key="1">
    <source>
        <dbReference type="EMBL" id="MBB5199323.1"/>
    </source>
</evidence>
<protein>
    <submittedName>
        <fullName evidence="1">Uncharacterized protein</fullName>
    </submittedName>
</protein>
<evidence type="ECO:0000313" key="2">
    <source>
        <dbReference type="Proteomes" id="UP000571084"/>
    </source>
</evidence>
<keyword evidence="2" id="KW-1185">Reference proteome</keyword>
<dbReference type="AlphaFoldDB" id="A0A840RNI3"/>
<organism evidence="1 2">
    <name type="scientific">Glaciimonas immobilis</name>
    <dbReference type="NCBI Taxonomy" id="728004"/>
    <lineage>
        <taxon>Bacteria</taxon>
        <taxon>Pseudomonadati</taxon>
        <taxon>Pseudomonadota</taxon>
        <taxon>Betaproteobacteria</taxon>
        <taxon>Burkholderiales</taxon>
        <taxon>Oxalobacteraceae</taxon>
        <taxon>Glaciimonas</taxon>
    </lineage>
</organism>
<accession>A0A840RNI3</accession>
<gene>
    <name evidence="1" type="ORF">HNR39_001150</name>
</gene>
<name>A0A840RNI3_9BURK</name>
<dbReference type="Proteomes" id="UP000571084">
    <property type="component" value="Unassembled WGS sequence"/>
</dbReference>